<evidence type="ECO:0008006" key="4">
    <source>
        <dbReference type="Google" id="ProtNLM"/>
    </source>
</evidence>
<evidence type="ECO:0000256" key="2">
    <source>
        <dbReference type="SAM" id="Phobius"/>
    </source>
</evidence>
<dbReference type="EMBL" id="MN740811">
    <property type="protein sequence ID" value="QHU12971.1"/>
    <property type="molecule type" value="Genomic_DNA"/>
</dbReference>
<keyword evidence="2" id="KW-0812">Transmembrane</keyword>
<keyword evidence="2" id="KW-0472">Membrane</keyword>
<protein>
    <recommendedName>
        <fullName evidence="4">SMODS and SLOG-associating 2TM effector domain-containing protein</fullName>
    </recommendedName>
</protein>
<dbReference type="AlphaFoldDB" id="A0A6C0K737"/>
<keyword evidence="2" id="KW-1133">Transmembrane helix</keyword>
<name>A0A6C0K737_9ZZZZ</name>
<evidence type="ECO:0000256" key="1">
    <source>
        <dbReference type="SAM" id="MobiDB-lite"/>
    </source>
</evidence>
<accession>A0A6C0K737</accession>
<proteinExistence type="predicted"/>
<feature type="compositionally biased region" description="Polar residues" evidence="1">
    <location>
        <begin position="1"/>
        <end position="10"/>
    </location>
</feature>
<dbReference type="NCBIfam" id="NF033632">
    <property type="entry name" value="SLATT_4"/>
    <property type="match status" value="1"/>
</dbReference>
<reference evidence="3" key="1">
    <citation type="journal article" date="2020" name="Nature">
        <title>Giant virus diversity and host interactions through global metagenomics.</title>
        <authorList>
            <person name="Schulz F."/>
            <person name="Roux S."/>
            <person name="Paez-Espino D."/>
            <person name="Jungbluth S."/>
            <person name="Walsh D.A."/>
            <person name="Denef V.J."/>
            <person name="McMahon K.D."/>
            <person name="Konstantinidis K.T."/>
            <person name="Eloe-Fadrosh E.A."/>
            <person name="Kyrpides N.C."/>
            <person name="Woyke T."/>
        </authorList>
    </citation>
    <scope>NUCLEOTIDE SEQUENCE</scope>
    <source>
        <strain evidence="3">GVMAG-S-1101172-89</strain>
    </source>
</reference>
<feature type="transmembrane region" description="Helical" evidence="2">
    <location>
        <begin position="67"/>
        <end position="88"/>
    </location>
</feature>
<organism evidence="3">
    <name type="scientific">viral metagenome</name>
    <dbReference type="NCBI Taxonomy" id="1070528"/>
    <lineage>
        <taxon>unclassified sequences</taxon>
        <taxon>metagenomes</taxon>
        <taxon>organismal metagenomes</taxon>
    </lineage>
</organism>
<feature type="region of interest" description="Disordered" evidence="1">
    <location>
        <begin position="349"/>
        <end position="368"/>
    </location>
</feature>
<feature type="region of interest" description="Disordered" evidence="1">
    <location>
        <begin position="1"/>
        <end position="22"/>
    </location>
</feature>
<feature type="transmembrane region" description="Helical" evidence="2">
    <location>
        <begin position="103"/>
        <end position="125"/>
    </location>
</feature>
<sequence>MSSRRASVSSIGGKEKDVSGNLAPIPGPKKFLNGWTPEQERLMGKWADVAGCYRWLHDRSEKKYTKLNMYITIPVIILSTLTGTANFALDSFIERDNYSAKTYAQATIGGISIFAGILTTLGNFLRFAQGSEAHRVSSVAWGKFQRQITVEISIHPNDRMDCMDFLHICRQDLDRLIEQSPPISDDVIEMFEKEFKDVENLNRPDICHGLEHTVPFNSTKPRLMKMVADATIYLKQRKKLLRDDILPDISDKIALNVKTEVEVALQKKWEEFEKKHHVEPPPTEEFDKSTPFNFSGNWRRLIGINQPEQTATVTPQSPVAAMNEVSMNEIITSTSPKDIVITMKVTPEEPSAPQLPSATVVSHTATFD</sequence>
<evidence type="ECO:0000313" key="3">
    <source>
        <dbReference type="EMBL" id="QHU12971.1"/>
    </source>
</evidence>
<feature type="compositionally biased region" description="Polar residues" evidence="1">
    <location>
        <begin position="354"/>
        <end position="368"/>
    </location>
</feature>